<protein>
    <submittedName>
        <fullName evidence="2">Uncharacterized protein</fullName>
    </submittedName>
</protein>
<dbReference type="OrthoDB" id="657513at2759"/>
<feature type="region of interest" description="Disordered" evidence="1">
    <location>
        <begin position="1"/>
        <end position="28"/>
    </location>
</feature>
<evidence type="ECO:0000256" key="1">
    <source>
        <dbReference type="SAM" id="MobiDB-lite"/>
    </source>
</evidence>
<evidence type="ECO:0000313" key="3">
    <source>
        <dbReference type="Proteomes" id="UP000825935"/>
    </source>
</evidence>
<reference evidence="2" key="1">
    <citation type="submission" date="2021-08" db="EMBL/GenBank/DDBJ databases">
        <title>WGS assembly of Ceratopteris richardii.</title>
        <authorList>
            <person name="Marchant D.B."/>
            <person name="Chen G."/>
            <person name="Jenkins J."/>
            <person name="Shu S."/>
            <person name="Leebens-Mack J."/>
            <person name="Grimwood J."/>
            <person name="Schmutz J."/>
            <person name="Soltis P."/>
            <person name="Soltis D."/>
            <person name="Chen Z.-H."/>
        </authorList>
    </citation>
    <scope>NUCLEOTIDE SEQUENCE</scope>
    <source>
        <strain evidence="2">Whitten #5841</strain>
        <tissue evidence="2">Leaf</tissue>
    </source>
</reference>
<gene>
    <name evidence="2" type="ORF">KP509_08G004600</name>
</gene>
<organism evidence="2 3">
    <name type="scientific">Ceratopteris richardii</name>
    <name type="common">Triangle waterfern</name>
    <dbReference type="NCBI Taxonomy" id="49495"/>
    <lineage>
        <taxon>Eukaryota</taxon>
        <taxon>Viridiplantae</taxon>
        <taxon>Streptophyta</taxon>
        <taxon>Embryophyta</taxon>
        <taxon>Tracheophyta</taxon>
        <taxon>Polypodiopsida</taxon>
        <taxon>Polypodiidae</taxon>
        <taxon>Polypodiales</taxon>
        <taxon>Pteridineae</taxon>
        <taxon>Pteridaceae</taxon>
        <taxon>Parkerioideae</taxon>
        <taxon>Ceratopteris</taxon>
    </lineage>
</organism>
<feature type="region of interest" description="Disordered" evidence="1">
    <location>
        <begin position="44"/>
        <end position="67"/>
    </location>
</feature>
<dbReference type="EMBL" id="CM035413">
    <property type="protein sequence ID" value="KAH7430576.1"/>
    <property type="molecule type" value="Genomic_DNA"/>
</dbReference>
<sequence>MASKQQRSEPSVARLPSNRSSEPQQRIYEGKLMEQELRLQGRRFTQEQVVGVEDYEEEEEDEELQDQDEYCTVQDDAEDGHDVAPMPAAPGENSPANLNCQCNRSLWHFPLVSLSARSSRAVWQRSPSPGLFPRGSEAYFVPFMSAMPSNSDPLNSVDGKASFPSFPSHQVEGAFQSCLSAAETQVTRFLQQAMDTVQCQVLRALHQAASNIIEHLGKEAADRIVVAERKAALLELELSSIKQQALSMLLRLKADSDAQALDADKRYLIERRRAQDAEAKLAVAQDISKRLKAELKRKGDIIDKMQELVHPTSEEQTNNLCRQMELPGHLDKCVNILNNDNLKNVAGCHMQSSPILTCKENFHHYENLHGEAQYSEIQHDMEPLVHDVDGCNEGQVSFSGQSPQITKGPIDLQKQTCSTYEEFQTDQHSPVCEEKLSPKMADGGIIDDLEPSDYVEGLNQVENPDANLEEGKLREPLQDARILLDTNDTDEKVSASPVGGQKAMNEEDIIEASAATVKGFYVRRKVKESGKLQEKRSTDVTIENHSLHVDSEPDLKVDIMRSSTESASELNAVPAEEQQTSGVVYDSKILQDVVDSSNVEHARQMAPELCVDCSNELAEEVSSSEISKSTEMNSSILKNDEIGENVDFARPDYEVATSLAELASIGLEVRSVESESFPQRDENENIFLKPGRTGLRMKRKGISFEKKVAALSEGKVSKKSRSDKSDSGLTDSHTERVVRKNRGSKYKFLKDALSQSSRDNRRLMQGARQLLCLAEKKW</sequence>
<feature type="region of interest" description="Disordered" evidence="1">
    <location>
        <begin position="715"/>
        <end position="735"/>
    </location>
</feature>
<dbReference type="PANTHER" id="PTHR34778:SF2">
    <property type="entry name" value="OS02G0580700 PROTEIN"/>
    <property type="match status" value="1"/>
</dbReference>
<feature type="compositionally biased region" description="Basic and acidic residues" evidence="1">
    <location>
        <begin position="720"/>
        <end position="735"/>
    </location>
</feature>
<dbReference type="PANTHER" id="PTHR34778">
    <property type="entry name" value="OS02G0580700 PROTEIN"/>
    <property type="match status" value="1"/>
</dbReference>
<keyword evidence="3" id="KW-1185">Reference proteome</keyword>
<proteinExistence type="predicted"/>
<comment type="caution">
    <text evidence="2">The sequence shown here is derived from an EMBL/GenBank/DDBJ whole genome shotgun (WGS) entry which is preliminary data.</text>
</comment>
<dbReference type="OMA" id="MERRYHI"/>
<name>A0A8T2U9I8_CERRI</name>
<evidence type="ECO:0000313" key="2">
    <source>
        <dbReference type="EMBL" id="KAH7430576.1"/>
    </source>
</evidence>
<accession>A0A8T2U9I8</accession>
<dbReference type="AlphaFoldDB" id="A0A8T2U9I8"/>
<feature type="compositionally biased region" description="Acidic residues" evidence="1">
    <location>
        <begin position="53"/>
        <end position="67"/>
    </location>
</feature>
<dbReference type="Proteomes" id="UP000825935">
    <property type="component" value="Chromosome 8"/>
</dbReference>